<evidence type="ECO:0000256" key="8">
    <source>
        <dbReference type="SAM" id="Phobius"/>
    </source>
</evidence>
<evidence type="ECO:0000256" key="1">
    <source>
        <dbReference type="ARBA" id="ARBA00022475"/>
    </source>
</evidence>
<dbReference type="Pfam" id="PF04977">
    <property type="entry name" value="DivIC"/>
    <property type="match status" value="1"/>
</dbReference>
<feature type="transmembrane region" description="Helical" evidence="8">
    <location>
        <begin position="12"/>
        <end position="32"/>
    </location>
</feature>
<organism evidence="9 10">
    <name type="scientific">Oleidesulfovibrio alaskensis (strain ATCC BAA-1058 / DSM 17464 / G20)</name>
    <name type="common">Desulfovibrio alaskensis</name>
    <dbReference type="NCBI Taxonomy" id="207559"/>
    <lineage>
        <taxon>Bacteria</taxon>
        <taxon>Pseudomonadati</taxon>
        <taxon>Thermodesulfobacteriota</taxon>
        <taxon>Desulfovibrionia</taxon>
        <taxon>Desulfovibrionales</taxon>
        <taxon>Desulfovibrionaceae</taxon>
        <taxon>Oleidesulfovibrio</taxon>
    </lineage>
</organism>
<feature type="coiled-coil region" evidence="7">
    <location>
        <begin position="32"/>
        <end position="66"/>
    </location>
</feature>
<proteinExistence type="predicted"/>
<evidence type="ECO:0000256" key="4">
    <source>
        <dbReference type="ARBA" id="ARBA00022989"/>
    </source>
</evidence>
<keyword evidence="10" id="KW-1185">Reference proteome</keyword>
<keyword evidence="5 8" id="KW-0472">Membrane</keyword>
<evidence type="ECO:0000313" key="9">
    <source>
        <dbReference type="EMBL" id="ABB38869.1"/>
    </source>
</evidence>
<keyword evidence="2" id="KW-0132">Cell division</keyword>
<dbReference type="KEGG" id="dde:Dde_2072"/>
<dbReference type="PANTHER" id="PTHR37485">
    <property type="entry name" value="CELL DIVISION PROTEIN FTSB"/>
    <property type="match status" value="1"/>
</dbReference>
<keyword evidence="1" id="KW-1003">Cell membrane</keyword>
<evidence type="ECO:0000256" key="3">
    <source>
        <dbReference type="ARBA" id="ARBA00022692"/>
    </source>
</evidence>
<evidence type="ECO:0000256" key="7">
    <source>
        <dbReference type="SAM" id="Coils"/>
    </source>
</evidence>
<protein>
    <submittedName>
        <fullName evidence="9">Septum formation initiator</fullName>
    </submittedName>
</protein>
<dbReference type="EMBL" id="CP000112">
    <property type="protein sequence ID" value="ABB38869.1"/>
    <property type="molecule type" value="Genomic_DNA"/>
</dbReference>
<dbReference type="RefSeq" id="WP_011367974.1">
    <property type="nucleotide sequence ID" value="NC_007519.1"/>
</dbReference>
<dbReference type="Proteomes" id="UP000002710">
    <property type="component" value="Chromosome"/>
</dbReference>
<gene>
    <name evidence="9" type="ordered locus">Dde_2072</name>
</gene>
<dbReference type="PANTHER" id="PTHR37485:SF1">
    <property type="entry name" value="CELL DIVISION PROTEIN FTSB"/>
    <property type="match status" value="1"/>
</dbReference>
<name>Q30ZM7_OLEA2</name>
<dbReference type="eggNOG" id="COG2919">
    <property type="taxonomic scope" value="Bacteria"/>
</dbReference>
<dbReference type="HOGENOM" id="CLU_134863_1_1_7"/>
<dbReference type="AlphaFoldDB" id="Q30ZM7"/>
<evidence type="ECO:0000256" key="6">
    <source>
        <dbReference type="ARBA" id="ARBA00023306"/>
    </source>
</evidence>
<keyword evidence="3 8" id="KW-0812">Transmembrane</keyword>
<keyword evidence="4 8" id="KW-1133">Transmembrane helix</keyword>
<dbReference type="STRING" id="207559.Dde_2072"/>
<dbReference type="GO" id="GO:0043093">
    <property type="term" value="P:FtsZ-dependent cytokinesis"/>
    <property type="evidence" value="ECO:0007669"/>
    <property type="project" value="TreeGrafter"/>
</dbReference>
<reference evidence="9 10" key="1">
    <citation type="journal article" date="2011" name="J. Bacteriol.">
        <title>Complete genome sequence and updated annotation of Desulfovibrio alaskensis G20.</title>
        <authorList>
            <person name="Hauser L.J."/>
            <person name="Land M.L."/>
            <person name="Brown S.D."/>
            <person name="Larimer F."/>
            <person name="Keller K.L."/>
            <person name="Rapp-Giles B.J."/>
            <person name="Price M.N."/>
            <person name="Lin M."/>
            <person name="Bruce D.C."/>
            <person name="Detter J.C."/>
            <person name="Tapia R."/>
            <person name="Han C.S."/>
            <person name="Goodwin L.A."/>
            <person name="Cheng J.F."/>
            <person name="Pitluck S."/>
            <person name="Copeland A."/>
            <person name="Lucas S."/>
            <person name="Nolan M."/>
            <person name="Lapidus A.L."/>
            <person name="Palumbo A.V."/>
            <person name="Wall J.D."/>
        </authorList>
    </citation>
    <scope>NUCLEOTIDE SEQUENCE [LARGE SCALE GENOMIC DNA]</scope>
    <source>
        <strain evidence="10">ATCC BAA 1058 / DSM 17464 / G20</strain>
    </source>
</reference>
<evidence type="ECO:0000313" key="10">
    <source>
        <dbReference type="Proteomes" id="UP000002710"/>
    </source>
</evidence>
<dbReference type="GO" id="GO:0030428">
    <property type="term" value="C:cell septum"/>
    <property type="evidence" value="ECO:0007669"/>
    <property type="project" value="TreeGrafter"/>
</dbReference>
<dbReference type="InterPro" id="IPR007060">
    <property type="entry name" value="FtsL/DivIC"/>
</dbReference>
<keyword evidence="7" id="KW-0175">Coiled coil</keyword>
<sequence length="108" mass="12496">MLWRHIALGGSLLFNMIMLYTLIWGTQGVIAYNDLKSQYKRLQAQIASLDNRNIALSREIRLLQSDGRYIEKMVRKRMNFVREDEILYIFSGKASQGTLGAAPDERED</sequence>
<keyword evidence="6" id="KW-0131">Cell cycle</keyword>
<evidence type="ECO:0000256" key="2">
    <source>
        <dbReference type="ARBA" id="ARBA00022618"/>
    </source>
</evidence>
<dbReference type="InterPro" id="IPR023081">
    <property type="entry name" value="Cell_div_FtsB"/>
</dbReference>
<accession>Q30ZM7</accession>
<evidence type="ECO:0000256" key="5">
    <source>
        <dbReference type="ARBA" id="ARBA00023136"/>
    </source>
</evidence>